<comment type="caution">
    <text evidence="2">The sequence shown here is derived from an EMBL/GenBank/DDBJ whole genome shotgun (WGS) entry which is preliminary data.</text>
</comment>
<accession>A0A9N7V239</accession>
<feature type="compositionally biased region" description="Basic and acidic residues" evidence="1">
    <location>
        <begin position="76"/>
        <end position="89"/>
    </location>
</feature>
<feature type="region of interest" description="Disordered" evidence="1">
    <location>
        <begin position="59"/>
        <end position="89"/>
    </location>
</feature>
<organism evidence="2 3">
    <name type="scientific">Pleuronectes platessa</name>
    <name type="common">European plaice</name>
    <dbReference type="NCBI Taxonomy" id="8262"/>
    <lineage>
        <taxon>Eukaryota</taxon>
        <taxon>Metazoa</taxon>
        <taxon>Chordata</taxon>
        <taxon>Craniata</taxon>
        <taxon>Vertebrata</taxon>
        <taxon>Euteleostomi</taxon>
        <taxon>Actinopterygii</taxon>
        <taxon>Neopterygii</taxon>
        <taxon>Teleostei</taxon>
        <taxon>Neoteleostei</taxon>
        <taxon>Acanthomorphata</taxon>
        <taxon>Carangaria</taxon>
        <taxon>Pleuronectiformes</taxon>
        <taxon>Pleuronectoidei</taxon>
        <taxon>Pleuronectidae</taxon>
        <taxon>Pleuronectes</taxon>
    </lineage>
</organism>
<evidence type="ECO:0000313" key="3">
    <source>
        <dbReference type="Proteomes" id="UP001153269"/>
    </source>
</evidence>
<keyword evidence="3" id="KW-1185">Reference proteome</keyword>
<feature type="compositionally biased region" description="Acidic residues" evidence="1">
    <location>
        <begin position="31"/>
        <end position="47"/>
    </location>
</feature>
<reference evidence="2" key="1">
    <citation type="submission" date="2020-03" db="EMBL/GenBank/DDBJ databases">
        <authorList>
            <person name="Weist P."/>
        </authorList>
    </citation>
    <scope>NUCLEOTIDE SEQUENCE</scope>
</reference>
<sequence>MPNITLIRLTTTTKTHNDHSAAFLLCPETDRENEEEEERKEEEEEVEEEIIVVRHRVGCSNQVSSSPRTQTPNQAPREKSKIRSEARDGGETQELILILYSLRTKRRVLPPLESAELSGVVTLAPGLRRSDFWNSPSMLQK</sequence>
<name>A0A9N7V239_PLEPL</name>
<protein>
    <submittedName>
        <fullName evidence="2">Uncharacterized protein</fullName>
    </submittedName>
</protein>
<dbReference type="AlphaFoldDB" id="A0A9N7V239"/>
<feature type="compositionally biased region" description="Polar residues" evidence="1">
    <location>
        <begin position="59"/>
        <end position="74"/>
    </location>
</feature>
<feature type="region of interest" description="Disordered" evidence="1">
    <location>
        <begin position="26"/>
        <end position="47"/>
    </location>
</feature>
<dbReference type="EMBL" id="CADEAL010002669">
    <property type="protein sequence ID" value="CAB1441588.1"/>
    <property type="molecule type" value="Genomic_DNA"/>
</dbReference>
<dbReference type="Proteomes" id="UP001153269">
    <property type="component" value="Unassembled WGS sequence"/>
</dbReference>
<gene>
    <name evidence="2" type="ORF">PLEPLA_LOCUS29351</name>
</gene>
<proteinExistence type="predicted"/>
<evidence type="ECO:0000256" key="1">
    <source>
        <dbReference type="SAM" id="MobiDB-lite"/>
    </source>
</evidence>
<evidence type="ECO:0000313" key="2">
    <source>
        <dbReference type="EMBL" id="CAB1441588.1"/>
    </source>
</evidence>